<evidence type="ECO:0000256" key="1">
    <source>
        <dbReference type="ARBA" id="ARBA00009919"/>
    </source>
</evidence>
<dbReference type="Pfam" id="PF00899">
    <property type="entry name" value="ThiF"/>
    <property type="match status" value="1"/>
</dbReference>
<organism evidence="3 4">
    <name type="scientific">Pseudoalteromonas ulvae</name>
    <dbReference type="NCBI Taxonomy" id="107327"/>
    <lineage>
        <taxon>Bacteria</taxon>
        <taxon>Pseudomonadati</taxon>
        <taxon>Pseudomonadota</taxon>
        <taxon>Gammaproteobacteria</taxon>
        <taxon>Alteromonadales</taxon>
        <taxon>Pseudoalteromonadaceae</taxon>
        <taxon>Pseudoalteromonas</taxon>
    </lineage>
</organism>
<keyword evidence="3" id="KW-0808">Transferase</keyword>
<accession>A0A244CPX4</accession>
<dbReference type="OrthoDB" id="9804286at2"/>
<dbReference type="PANTHER" id="PTHR10953:SF102">
    <property type="entry name" value="ADENYLYLTRANSFERASE AND SULFURTRANSFERASE MOCS3"/>
    <property type="match status" value="1"/>
</dbReference>
<reference evidence="3 4" key="1">
    <citation type="submission" date="2017-02" db="EMBL/GenBank/DDBJ databases">
        <title>Pseudoalteromonas ulvae TC14 Genome.</title>
        <authorList>
            <person name="Molmeret M."/>
        </authorList>
    </citation>
    <scope>NUCLEOTIDE SEQUENCE [LARGE SCALE GENOMIC DNA]</scope>
    <source>
        <strain evidence="3">TC14</strain>
    </source>
</reference>
<dbReference type="CDD" id="cd00757">
    <property type="entry name" value="ThiF_MoeB_HesA_family"/>
    <property type="match status" value="1"/>
</dbReference>
<dbReference type="InterPro" id="IPR045886">
    <property type="entry name" value="ThiF/MoeB/HesA"/>
</dbReference>
<gene>
    <name evidence="3" type="ORF">B1199_11400</name>
</gene>
<dbReference type="GO" id="GO:0004792">
    <property type="term" value="F:thiosulfate-cyanide sulfurtransferase activity"/>
    <property type="evidence" value="ECO:0007669"/>
    <property type="project" value="TreeGrafter"/>
</dbReference>
<dbReference type="GO" id="GO:0016779">
    <property type="term" value="F:nucleotidyltransferase activity"/>
    <property type="evidence" value="ECO:0007669"/>
    <property type="project" value="UniProtKB-KW"/>
</dbReference>
<keyword evidence="4" id="KW-1185">Reference proteome</keyword>
<feature type="domain" description="THIF-type NAD/FAD binding fold" evidence="2">
    <location>
        <begin position="12"/>
        <end position="247"/>
    </location>
</feature>
<dbReference type="SUPFAM" id="SSF69572">
    <property type="entry name" value="Activating enzymes of the ubiquitin-like proteins"/>
    <property type="match status" value="1"/>
</dbReference>
<dbReference type="RefSeq" id="WP_086744246.1">
    <property type="nucleotide sequence ID" value="NZ_MWPV01000003.1"/>
</dbReference>
<sequence>MTVLSDKEQVRYSRQLMLAHVGFEGQQRLKQSRVLIVGVGGLGSPVALYLAAAGVGHLSLVDDDKVDLSNLQRQILYKINHLGQGKVSAAAKTLTSVNNQITITSVSERLSEQNAHSLIGDHDVVLDCSDNFNTRYLVNRVCVAAHIPLISGAAIANKGQLICVDNRQSDQVGGCYQCVFPPSDAETALNCSNAGVFGPLLGVIGSMQAQQCLNYLLGHAFSNCFIAFDALNFQQSRFDFKQDPACKICNKK</sequence>
<dbReference type="FunFam" id="3.40.50.720:FF:000080">
    <property type="entry name" value="Thiazole biosynthesis adenylyltransferase ThiF"/>
    <property type="match status" value="1"/>
</dbReference>
<keyword evidence="3" id="KW-0548">Nucleotidyltransferase</keyword>
<dbReference type="GO" id="GO:0005829">
    <property type="term" value="C:cytosol"/>
    <property type="evidence" value="ECO:0007669"/>
    <property type="project" value="TreeGrafter"/>
</dbReference>
<comment type="similarity">
    <text evidence="1">Belongs to the HesA/MoeB/ThiF family.</text>
</comment>
<dbReference type="AlphaFoldDB" id="A0A244CPX4"/>
<dbReference type="InterPro" id="IPR000594">
    <property type="entry name" value="ThiF_NAD_FAD-bd"/>
</dbReference>
<evidence type="ECO:0000313" key="4">
    <source>
        <dbReference type="Proteomes" id="UP000194841"/>
    </source>
</evidence>
<dbReference type="GO" id="GO:0008146">
    <property type="term" value="F:sulfotransferase activity"/>
    <property type="evidence" value="ECO:0007669"/>
    <property type="project" value="TreeGrafter"/>
</dbReference>
<dbReference type="InterPro" id="IPR035985">
    <property type="entry name" value="Ubiquitin-activating_enz"/>
</dbReference>
<comment type="caution">
    <text evidence="3">The sequence shown here is derived from an EMBL/GenBank/DDBJ whole genome shotgun (WGS) entry which is preliminary data.</text>
</comment>
<dbReference type="Proteomes" id="UP000194841">
    <property type="component" value="Unassembled WGS sequence"/>
</dbReference>
<dbReference type="GO" id="GO:0008641">
    <property type="term" value="F:ubiquitin-like modifier activating enzyme activity"/>
    <property type="evidence" value="ECO:0007669"/>
    <property type="project" value="InterPro"/>
</dbReference>
<evidence type="ECO:0000259" key="2">
    <source>
        <dbReference type="Pfam" id="PF00899"/>
    </source>
</evidence>
<evidence type="ECO:0000313" key="3">
    <source>
        <dbReference type="EMBL" id="OUL57661.1"/>
    </source>
</evidence>
<name>A0A244CPX4_PSEDV</name>
<dbReference type="EMBL" id="MWPV01000003">
    <property type="protein sequence ID" value="OUL57661.1"/>
    <property type="molecule type" value="Genomic_DNA"/>
</dbReference>
<protein>
    <submittedName>
        <fullName evidence="3">Molybdopterin-synthase adenylyltransferase MoeB</fullName>
    </submittedName>
</protein>
<dbReference type="PANTHER" id="PTHR10953">
    <property type="entry name" value="UBIQUITIN-ACTIVATING ENZYME E1"/>
    <property type="match status" value="1"/>
</dbReference>
<dbReference type="NCBIfam" id="NF004281">
    <property type="entry name" value="PRK05690.1"/>
    <property type="match status" value="1"/>
</dbReference>
<dbReference type="Gene3D" id="3.40.50.720">
    <property type="entry name" value="NAD(P)-binding Rossmann-like Domain"/>
    <property type="match status" value="1"/>
</dbReference>
<proteinExistence type="inferred from homology"/>